<comment type="subcellular location">
    <subcellularLocation>
        <location evidence="1">Cell membrane</location>
        <topology evidence="1">Multi-pass membrane protein</topology>
    </subcellularLocation>
</comment>
<accession>A0A8J7Z7A6</accession>
<feature type="transmembrane region" description="Helical" evidence="7">
    <location>
        <begin position="62"/>
        <end position="81"/>
    </location>
</feature>
<dbReference type="PROSITE" id="PS50893">
    <property type="entry name" value="ABC_TRANSPORTER_2"/>
    <property type="match status" value="1"/>
</dbReference>
<organism evidence="10 11">
    <name type="scientific">Myxacorys almedinensis A</name>
    <dbReference type="NCBI Taxonomy" id="2690445"/>
    <lineage>
        <taxon>Bacteria</taxon>
        <taxon>Bacillati</taxon>
        <taxon>Cyanobacteriota</taxon>
        <taxon>Cyanophyceae</taxon>
        <taxon>Leptolyngbyales</taxon>
        <taxon>Leptolyngbyaceae</taxon>
        <taxon>Myxacorys</taxon>
        <taxon>Myxacorys almedinensis</taxon>
    </lineage>
</organism>
<feature type="domain" description="ABC transmembrane type-1" evidence="9">
    <location>
        <begin position="27"/>
        <end position="316"/>
    </location>
</feature>
<gene>
    <name evidence="10" type="ORF">GS601_19030</name>
</gene>
<evidence type="ECO:0000259" key="8">
    <source>
        <dbReference type="PROSITE" id="PS50893"/>
    </source>
</evidence>
<dbReference type="InterPro" id="IPR003593">
    <property type="entry name" value="AAA+_ATPase"/>
</dbReference>
<keyword evidence="11" id="KW-1185">Reference proteome</keyword>
<keyword evidence="2 7" id="KW-0812">Transmembrane</keyword>
<dbReference type="PROSITE" id="PS50929">
    <property type="entry name" value="ABC_TM1F"/>
    <property type="match status" value="1"/>
</dbReference>
<dbReference type="SMART" id="SM00382">
    <property type="entry name" value="AAA"/>
    <property type="match status" value="1"/>
</dbReference>
<dbReference type="Gene3D" id="3.40.50.300">
    <property type="entry name" value="P-loop containing nucleotide triphosphate hydrolases"/>
    <property type="match status" value="1"/>
</dbReference>
<dbReference type="InterPro" id="IPR003439">
    <property type="entry name" value="ABC_transporter-like_ATP-bd"/>
</dbReference>
<protein>
    <submittedName>
        <fullName evidence="10">ATP-binding cassette domain-containing protein</fullName>
    </submittedName>
</protein>
<sequence length="608" mass="67624">MTLNRPSIWHLLWQMIRYAQSLYWTDTILWLFIAGLPALPGLAIREFFNTLTNKSSFTLSPWAWIALLLAIGVARIVAIFTGRITKTQHRFTMSALIRRNLLAKLFNRPGAEPLTTSGKQNFPLSPGEVISFFREDATQIEDTVVGTNEILGEGIFALGSLLLLFSVNATITLFVFLPLVLIAALIHRVADRIKRYRRASRQATQQVTGLVGEMFTAVQAIQVAGAEQTVLAHFRRLCDRRQQMMVQDQLLTAILESSFENLVSLGTGAILLFAAQSMRSTVGTLTVGDFALFVYYLSYVTYFLSFLGGFLALTKQSEVSFERMEGLIECDAPALVAHHPLYLPTIAGRNPQLPTTHPTQPHQNRAFAEQDDRLQELTALNLTYHYPGTNQGITDVSLQIQRGSFTVITGQVGAGKSTLLRVLMGLLPLQVGELYWNGQAIAYPTQFFAPPRSAYTPQVPQLFSHTLRENILLGLAKNDTELKQAIALATFDQDLAAMPDGLDTLIGSKGMRLSGGQLQRAAAARMFLRQPELLVFDDLSSALDVETEQTLWSRLFDLGSSAHSWVPTCLVVSHRRAVLQRADRIILLNNGRVELEGKFEDLPSVYVR</sequence>
<name>A0A8J7Z7A6_9CYAN</name>
<dbReference type="SUPFAM" id="SSF52540">
    <property type="entry name" value="P-loop containing nucleoside triphosphate hydrolases"/>
    <property type="match status" value="1"/>
</dbReference>
<dbReference type="InterPro" id="IPR039421">
    <property type="entry name" value="Type_1_exporter"/>
</dbReference>
<evidence type="ECO:0000256" key="6">
    <source>
        <dbReference type="ARBA" id="ARBA00023136"/>
    </source>
</evidence>
<evidence type="ECO:0000259" key="9">
    <source>
        <dbReference type="PROSITE" id="PS50929"/>
    </source>
</evidence>
<dbReference type="InterPro" id="IPR011527">
    <property type="entry name" value="ABC1_TM_dom"/>
</dbReference>
<dbReference type="PANTHER" id="PTHR24221">
    <property type="entry name" value="ATP-BINDING CASSETTE SUB-FAMILY B"/>
    <property type="match status" value="1"/>
</dbReference>
<dbReference type="GO" id="GO:0005886">
    <property type="term" value="C:plasma membrane"/>
    <property type="evidence" value="ECO:0007669"/>
    <property type="project" value="UniProtKB-SubCell"/>
</dbReference>
<dbReference type="GO" id="GO:0005524">
    <property type="term" value="F:ATP binding"/>
    <property type="evidence" value="ECO:0007669"/>
    <property type="project" value="UniProtKB-KW"/>
</dbReference>
<dbReference type="EMBL" id="WVIE01000029">
    <property type="protein sequence ID" value="NDJ19358.1"/>
    <property type="molecule type" value="Genomic_DNA"/>
</dbReference>
<dbReference type="Gene3D" id="1.20.1560.10">
    <property type="entry name" value="ABC transporter type 1, transmembrane domain"/>
    <property type="match status" value="1"/>
</dbReference>
<evidence type="ECO:0000256" key="1">
    <source>
        <dbReference type="ARBA" id="ARBA00004651"/>
    </source>
</evidence>
<reference evidence="10" key="1">
    <citation type="submission" date="2019-12" db="EMBL/GenBank/DDBJ databases">
        <title>High-Quality draft genome sequences of three cyanobacteria isolated from the limestone walls of the Old Cathedral of Coimbra.</title>
        <authorList>
            <person name="Tiago I."/>
            <person name="Soares F."/>
            <person name="Portugal A."/>
        </authorList>
    </citation>
    <scope>NUCLEOTIDE SEQUENCE</scope>
    <source>
        <strain evidence="10">A</strain>
    </source>
</reference>
<keyword evidence="4 10" id="KW-0067">ATP-binding</keyword>
<dbReference type="SUPFAM" id="SSF90123">
    <property type="entry name" value="ABC transporter transmembrane region"/>
    <property type="match status" value="1"/>
</dbReference>
<keyword evidence="3" id="KW-0547">Nucleotide-binding</keyword>
<keyword evidence="5 7" id="KW-1133">Transmembrane helix</keyword>
<evidence type="ECO:0000256" key="5">
    <source>
        <dbReference type="ARBA" id="ARBA00022989"/>
    </source>
</evidence>
<feature type="transmembrane region" description="Helical" evidence="7">
    <location>
        <begin position="150"/>
        <end position="167"/>
    </location>
</feature>
<dbReference type="PANTHER" id="PTHR24221:SF423">
    <property type="entry name" value="ABC TRANSPORTER"/>
    <property type="match status" value="1"/>
</dbReference>
<feature type="domain" description="ABC transporter" evidence="8">
    <location>
        <begin position="377"/>
        <end position="607"/>
    </location>
</feature>
<feature type="transmembrane region" description="Helical" evidence="7">
    <location>
        <begin position="250"/>
        <end position="273"/>
    </location>
</feature>
<keyword evidence="6 7" id="KW-0472">Membrane</keyword>
<evidence type="ECO:0000313" key="10">
    <source>
        <dbReference type="EMBL" id="NDJ19358.1"/>
    </source>
</evidence>
<evidence type="ECO:0000256" key="4">
    <source>
        <dbReference type="ARBA" id="ARBA00022840"/>
    </source>
</evidence>
<feature type="transmembrane region" description="Helical" evidence="7">
    <location>
        <begin position="293"/>
        <end position="314"/>
    </location>
</feature>
<feature type="transmembrane region" description="Helical" evidence="7">
    <location>
        <begin position="173"/>
        <end position="190"/>
    </location>
</feature>
<dbReference type="InterPro" id="IPR027417">
    <property type="entry name" value="P-loop_NTPase"/>
</dbReference>
<comment type="caution">
    <text evidence="10">The sequence shown here is derived from an EMBL/GenBank/DDBJ whole genome shotgun (WGS) entry which is preliminary data.</text>
</comment>
<dbReference type="Pfam" id="PF00005">
    <property type="entry name" value="ABC_tran"/>
    <property type="match status" value="1"/>
</dbReference>
<dbReference type="GO" id="GO:0140359">
    <property type="term" value="F:ABC-type transporter activity"/>
    <property type="evidence" value="ECO:0007669"/>
    <property type="project" value="InterPro"/>
</dbReference>
<evidence type="ECO:0000256" key="7">
    <source>
        <dbReference type="SAM" id="Phobius"/>
    </source>
</evidence>
<dbReference type="Pfam" id="PF00664">
    <property type="entry name" value="ABC_membrane"/>
    <property type="match status" value="1"/>
</dbReference>
<dbReference type="GO" id="GO:0016887">
    <property type="term" value="F:ATP hydrolysis activity"/>
    <property type="evidence" value="ECO:0007669"/>
    <property type="project" value="InterPro"/>
</dbReference>
<evidence type="ECO:0000313" key="11">
    <source>
        <dbReference type="Proteomes" id="UP000646053"/>
    </source>
</evidence>
<proteinExistence type="predicted"/>
<feature type="transmembrane region" description="Helical" evidence="7">
    <location>
        <begin position="21"/>
        <end position="42"/>
    </location>
</feature>
<dbReference type="InterPro" id="IPR036640">
    <property type="entry name" value="ABC1_TM_sf"/>
</dbReference>
<evidence type="ECO:0000256" key="2">
    <source>
        <dbReference type="ARBA" id="ARBA00022692"/>
    </source>
</evidence>
<dbReference type="RefSeq" id="WP_162424887.1">
    <property type="nucleotide sequence ID" value="NZ_WVIE01000029.1"/>
</dbReference>
<dbReference type="AlphaFoldDB" id="A0A8J7Z7A6"/>
<evidence type="ECO:0000256" key="3">
    <source>
        <dbReference type="ARBA" id="ARBA00022741"/>
    </source>
</evidence>
<dbReference type="Proteomes" id="UP000646053">
    <property type="component" value="Unassembled WGS sequence"/>
</dbReference>
<dbReference type="CDD" id="cd07346">
    <property type="entry name" value="ABC_6TM_exporters"/>
    <property type="match status" value="1"/>
</dbReference>